<evidence type="ECO:0000313" key="1">
    <source>
        <dbReference type="EMBL" id="MFC5055904.1"/>
    </source>
</evidence>
<organism evidence="1 2">
    <name type="scientific">Saccharothrix xinjiangensis</name>
    <dbReference type="NCBI Taxonomy" id="204798"/>
    <lineage>
        <taxon>Bacteria</taxon>
        <taxon>Bacillati</taxon>
        <taxon>Actinomycetota</taxon>
        <taxon>Actinomycetes</taxon>
        <taxon>Pseudonocardiales</taxon>
        <taxon>Pseudonocardiaceae</taxon>
        <taxon>Saccharothrix</taxon>
    </lineage>
</organism>
<protein>
    <recommendedName>
        <fullName evidence="3">Ig-like domain-containing protein</fullName>
    </recommendedName>
</protein>
<evidence type="ECO:0000313" key="2">
    <source>
        <dbReference type="Proteomes" id="UP001595833"/>
    </source>
</evidence>
<evidence type="ECO:0008006" key="3">
    <source>
        <dbReference type="Google" id="ProtNLM"/>
    </source>
</evidence>
<dbReference type="RefSeq" id="WP_344040796.1">
    <property type="nucleotide sequence ID" value="NZ_BAAAKE010000025.1"/>
</dbReference>
<comment type="caution">
    <text evidence="1">The sequence shown here is derived from an EMBL/GenBank/DDBJ whole genome shotgun (WGS) entry which is preliminary data.</text>
</comment>
<dbReference type="EMBL" id="JBHSJB010000017">
    <property type="protein sequence ID" value="MFC5055904.1"/>
    <property type="molecule type" value="Genomic_DNA"/>
</dbReference>
<sequence length="236" mass="25475">MTTPDPNATAAFVMPIDGPKQPATAYFVTDDGYVDRWFQDNHGTITKTSSHYHPYPPRPDVIEELWVDFANHKLAGVCAAYNRAAHPQFIVDSTTVIYPDPNLPILRTSTIQWFDSGGSVSENPRTQALTAEFPALKDLAGPQLAVTAAADTPVPNTTILFSGDTYRCAISHSPQIGDPQTLTDGGGSTFTVHCAFLGADNVIRVSDGTTWRTCTITGTGTKQTLTVTPYPPWSTS</sequence>
<keyword evidence="2" id="KW-1185">Reference proteome</keyword>
<reference evidence="2" key="1">
    <citation type="journal article" date="2019" name="Int. J. Syst. Evol. Microbiol.">
        <title>The Global Catalogue of Microorganisms (GCM) 10K type strain sequencing project: providing services to taxonomists for standard genome sequencing and annotation.</title>
        <authorList>
            <consortium name="The Broad Institute Genomics Platform"/>
            <consortium name="The Broad Institute Genome Sequencing Center for Infectious Disease"/>
            <person name="Wu L."/>
            <person name="Ma J."/>
        </authorList>
    </citation>
    <scope>NUCLEOTIDE SEQUENCE [LARGE SCALE GENOMIC DNA]</scope>
    <source>
        <strain evidence="2">KCTC 12848</strain>
    </source>
</reference>
<accession>A0ABV9Y3F6</accession>
<dbReference type="Proteomes" id="UP001595833">
    <property type="component" value="Unassembled WGS sequence"/>
</dbReference>
<gene>
    <name evidence="1" type="ORF">ACFPFM_19350</name>
</gene>
<proteinExistence type="predicted"/>
<name>A0ABV9Y3F6_9PSEU</name>